<dbReference type="NCBIfam" id="TIGR03314">
    <property type="entry name" value="Se_ssnA"/>
    <property type="match status" value="1"/>
</dbReference>
<dbReference type="Gene3D" id="2.30.40.10">
    <property type="entry name" value="Urease, subunit C, domain 1"/>
    <property type="match status" value="1"/>
</dbReference>
<dbReference type="PANTHER" id="PTHR43794">
    <property type="entry name" value="AMINOHYDROLASE SSNA-RELATED"/>
    <property type="match status" value="1"/>
</dbReference>
<proteinExistence type="predicted"/>
<keyword evidence="4" id="KW-1185">Reference proteome</keyword>
<evidence type="ECO:0000313" key="4">
    <source>
        <dbReference type="Proteomes" id="UP000002318"/>
    </source>
</evidence>
<dbReference type="EMBL" id="CP002116">
    <property type="protein sequence ID" value="ADK80514.1"/>
    <property type="molecule type" value="Genomic_DNA"/>
</dbReference>
<dbReference type="SUPFAM" id="SSF51556">
    <property type="entry name" value="Metallo-dependent hydrolases"/>
    <property type="match status" value="1"/>
</dbReference>
<feature type="domain" description="Amidohydrolase-related" evidence="2">
    <location>
        <begin position="56"/>
        <end position="411"/>
    </location>
</feature>
<dbReference type="Gene3D" id="3.20.20.140">
    <property type="entry name" value="Metal-dependent hydrolases"/>
    <property type="match status" value="1"/>
</dbReference>
<dbReference type="NCBIfam" id="NF005540">
    <property type="entry name" value="PRK07203.1"/>
    <property type="match status" value="1"/>
</dbReference>
<dbReference type="PANTHER" id="PTHR43794:SF11">
    <property type="entry name" value="AMIDOHYDROLASE-RELATED DOMAIN-CONTAINING PROTEIN"/>
    <property type="match status" value="1"/>
</dbReference>
<accession>E1R492</accession>
<dbReference type="Pfam" id="PF01979">
    <property type="entry name" value="Amidohydro_1"/>
    <property type="match status" value="1"/>
</dbReference>
<protein>
    <submittedName>
        <fullName evidence="3">Selenium metabolism protein SsnA</fullName>
        <ecNumber evidence="3">3.5.4.28</ecNumber>
    </submittedName>
</protein>
<evidence type="ECO:0000259" key="2">
    <source>
        <dbReference type="Pfam" id="PF01979"/>
    </source>
</evidence>
<dbReference type="RefSeq" id="WP_013253978.1">
    <property type="nucleotide sequence ID" value="NC_014364.1"/>
</dbReference>
<reference evidence="3 4" key="1">
    <citation type="journal article" date="2010" name="Stand. Genomic Sci.">
        <title>Complete genome sequence of Spirochaeta smaragdinae type strain (SEBR 4228).</title>
        <authorList>
            <person name="Mavromatis K."/>
            <person name="Yasawong M."/>
            <person name="Chertkov O."/>
            <person name="Lapidus A."/>
            <person name="Lucas S."/>
            <person name="Nolan M."/>
            <person name="Del Rio T.G."/>
            <person name="Tice H."/>
            <person name="Cheng J.F."/>
            <person name="Pitluck S."/>
            <person name="Liolios K."/>
            <person name="Ivanova N."/>
            <person name="Tapia R."/>
            <person name="Han C."/>
            <person name="Bruce D."/>
            <person name="Goodwin L."/>
            <person name="Pati A."/>
            <person name="Chen A."/>
            <person name="Palaniappan K."/>
            <person name="Land M."/>
            <person name="Hauser L."/>
            <person name="Chang Y.J."/>
            <person name="Jeffries C.D."/>
            <person name="Detter J.C."/>
            <person name="Rohde M."/>
            <person name="Brambilla E."/>
            <person name="Spring S."/>
            <person name="Goker M."/>
            <person name="Sikorski J."/>
            <person name="Woyke T."/>
            <person name="Bristow J."/>
            <person name="Eisen J.A."/>
            <person name="Markowitz V."/>
            <person name="Hugenholtz P."/>
            <person name="Klenk H.P."/>
            <person name="Kyrpides N.C."/>
        </authorList>
    </citation>
    <scope>NUCLEOTIDE SEQUENCE [LARGE SCALE GENOMIC DNA]</scope>
    <source>
        <strain evidence="4">DSM 11293 / JCM 15392 / SEBR 4228</strain>
    </source>
</reference>
<dbReference type="OrthoDB" id="9807210at2"/>
<dbReference type="InterPro" id="IPR017700">
    <property type="entry name" value="Aminohydrolase_SsnA"/>
</dbReference>
<dbReference type="InterPro" id="IPR011059">
    <property type="entry name" value="Metal-dep_hydrolase_composite"/>
</dbReference>
<sequence length="444" mass="49266">MIIIKDAQAMQFNPPRVWEKADIVIDGDTILAVGENAGVAYRDRAEKVIDASGRLVYPGLVCSHHHYYSGLSRGVMAKVGPTPDFVSTLRNLWWLLDRALDEESVYYSGLICSMDAIKSGTTAVIDHHASPSYIKGSLATLKKSFEKVGLRGMTCYETTDRNGLEGMEQGIEENIEFAKLIDEEKKSGRGDHLVEAAIGGHAPFTLPDAGLVAMKEAVDVTGRGIHLHVAEGRYDVSDSHLRFNKDLGRRLADHGLLNEKALLVHGIYLSDEDIRLINEADAYLVHNARSNMNNGVGYNVNLPKYKNLALGTDGIGANMFEEFKFAYFKHKDAGGQLWPDDYLRFLYNGNAILERYFDEKYGRLEAGYKADIVIADYLSPTPLAPENIAGHMAFGMTSGDVRTVLVNGRVVLEDGRFPFDAEALYAEARKTTLRVWKNIDRLAD</sequence>
<keyword evidence="1 3" id="KW-0378">Hydrolase</keyword>
<dbReference type="SUPFAM" id="SSF51338">
    <property type="entry name" value="Composite domain of metallo-dependent hydrolases"/>
    <property type="match status" value="1"/>
</dbReference>
<dbReference type="Proteomes" id="UP000002318">
    <property type="component" value="Chromosome"/>
</dbReference>
<dbReference type="EC" id="3.5.4.28" evidence="3"/>
<dbReference type="HOGENOM" id="CLU_012358_2_6_12"/>
<dbReference type="GO" id="GO:0050270">
    <property type="term" value="F:S-adenosylhomocysteine deaminase activity"/>
    <property type="evidence" value="ECO:0007669"/>
    <property type="project" value="UniProtKB-EC"/>
</dbReference>
<dbReference type="STRING" id="573413.Spirs_1387"/>
<name>E1R492_SEDSS</name>
<dbReference type="InterPro" id="IPR050287">
    <property type="entry name" value="MTA/SAH_deaminase"/>
</dbReference>
<dbReference type="InterPro" id="IPR006680">
    <property type="entry name" value="Amidohydro-rel"/>
</dbReference>
<gene>
    <name evidence="3" type="ordered locus">Spirs_1387</name>
</gene>
<dbReference type="eggNOG" id="COG0402">
    <property type="taxonomic scope" value="Bacteria"/>
</dbReference>
<organism evidence="3 4">
    <name type="scientific">Sediminispirochaeta smaragdinae (strain DSM 11293 / JCM 15392 / SEBR 4228)</name>
    <name type="common">Spirochaeta smaragdinae</name>
    <dbReference type="NCBI Taxonomy" id="573413"/>
    <lineage>
        <taxon>Bacteria</taxon>
        <taxon>Pseudomonadati</taxon>
        <taxon>Spirochaetota</taxon>
        <taxon>Spirochaetia</taxon>
        <taxon>Spirochaetales</taxon>
        <taxon>Spirochaetaceae</taxon>
        <taxon>Sediminispirochaeta</taxon>
    </lineage>
</organism>
<dbReference type="InterPro" id="IPR032466">
    <property type="entry name" value="Metal_Hydrolase"/>
</dbReference>
<dbReference type="AlphaFoldDB" id="E1R492"/>
<dbReference type="KEGG" id="ssm:Spirs_1387"/>
<evidence type="ECO:0000256" key="1">
    <source>
        <dbReference type="ARBA" id="ARBA00022801"/>
    </source>
</evidence>
<evidence type="ECO:0000313" key="3">
    <source>
        <dbReference type="EMBL" id="ADK80514.1"/>
    </source>
</evidence>